<dbReference type="GO" id="GO:0009103">
    <property type="term" value="P:lipopolysaccharide biosynthetic process"/>
    <property type="evidence" value="ECO:0007669"/>
    <property type="project" value="TreeGrafter"/>
</dbReference>
<dbReference type="GO" id="GO:0016020">
    <property type="term" value="C:membrane"/>
    <property type="evidence" value="ECO:0007669"/>
    <property type="project" value="TreeGrafter"/>
</dbReference>
<evidence type="ECO:0000256" key="1">
    <source>
        <dbReference type="ARBA" id="ARBA00004370"/>
    </source>
</evidence>
<comment type="similarity">
    <text evidence="2">Belongs to the acyltransferase 3 family.</text>
</comment>
<dbReference type="RefSeq" id="WP_034653817.1">
    <property type="nucleotide sequence ID" value="NZ_BCVB01000003.1"/>
</dbReference>
<organism evidence="4 5">
    <name type="scientific">Priestia megaterium (strain ATCC 14581 / DSM 32 / CCUG 1817 / JCM 2506 / NBRC 15308 / NCIMB 9376 / NCTC 10342 / NRRL B-14308 / VKM B-512 / Ford 19)</name>
    <name type="common">Bacillus megaterium</name>
    <dbReference type="NCBI Taxonomy" id="1348623"/>
    <lineage>
        <taxon>Bacteria</taxon>
        <taxon>Bacillati</taxon>
        <taxon>Bacillota</taxon>
        <taxon>Bacilli</taxon>
        <taxon>Bacillales</taxon>
        <taxon>Bacillaceae</taxon>
        <taxon>Priestia</taxon>
    </lineage>
</organism>
<gene>
    <name evidence="4" type="ORF">BG04_3394</name>
</gene>
<dbReference type="KEGG" id="bmeg:BG04_3394"/>
<dbReference type="HOGENOM" id="CLU_005679_2_4_9"/>
<reference evidence="4 5" key="1">
    <citation type="journal article" date="2015" name="Genome Announc.">
        <title>Complete genome sequences for 35 biothreat assay-relevant bacillus species.</title>
        <authorList>
            <person name="Johnson S.L."/>
            <person name="Daligault H.E."/>
            <person name="Davenport K.W."/>
            <person name="Jaissle J."/>
            <person name="Frey K.G."/>
            <person name="Ladner J.T."/>
            <person name="Broomall S.M."/>
            <person name="Bishop-Lilly K.A."/>
            <person name="Bruce D.C."/>
            <person name="Gibbons H.S."/>
            <person name="Coyne S.R."/>
            <person name="Lo C.C."/>
            <person name="Meincke L."/>
            <person name="Munk A.C."/>
            <person name="Koroleva G.I."/>
            <person name="Rosenzweig C.N."/>
            <person name="Palacios G.F."/>
            <person name="Redden C.L."/>
            <person name="Minogue T.D."/>
            <person name="Chain P.S."/>
        </authorList>
    </citation>
    <scope>NUCLEOTIDE SEQUENCE [LARGE SCALE GENOMIC DNA]</scope>
    <source>
        <strain evidence="5">ATCC 14581 / DSM 32 / JCM 2506 / NBRC 15308 / NCIMB 9376 / NCTC 10342 / NRRL B-14308 / VKM B-512</strain>
    </source>
</reference>
<evidence type="ECO:0000313" key="4">
    <source>
        <dbReference type="EMBL" id="AJI24454.1"/>
    </source>
</evidence>
<dbReference type="EMBL" id="CP009920">
    <property type="protein sequence ID" value="AJI24454.1"/>
    <property type="molecule type" value="Genomic_DNA"/>
</dbReference>
<dbReference type="PANTHER" id="PTHR23028:SF53">
    <property type="entry name" value="ACYL_TRANSF_3 DOMAIN-CONTAINING PROTEIN"/>
    <property type="match status" value="1"/>
</dbReference>
<evidence type="ECO:0000256" key="2">
    <source>
        <dbReference type="ARBA" id="ARBA00007400"/>
    </source>
</evidence>
<dbReference type="Proteomes" id="UP000031829">
    <property type="component" value="Chromosome"/>
</dbReference>
<keyword evidence="4" id="KW-0012">Acyltransferase</keyword>
<dbReference type="InterPro" id="IPR002656">
    <property type="entry name" value="Acyl_transf_3_dom"/>
</dbReference>
<dbReference type="AlphaFoldDB" id="A0A0B6AX65"/>
<sequence length="386" mass="44206">MKKRYVELDSLRGLAALFVVINHYLMIYPSFSEYRYDGDSSFLLSMVKESPLRLLFSSGNESVVLFFVLSGFVLALPFYGRSSFRYENYLVRRICRIYLPYLFAVCVAILCKILFSQGGVSQLSHWFNNSWITNESPSLLLQHFFLIGTFNTDAYNNVIWSLVHEMRISIIFPLLMILLLRMDAKKIVMLLFFVFVSSSALLLLNQSNLEPTNYLLSYHYLLLFAAGAVTAKYRDFFIRLYLKISTFKKSLVVLIAFTCYLSEGIMGNYAITNNFLCRNLAVMVGSCMFITIALASPAASKILRAKVLSFLGKVSYSLYLTHLIVLFSAMYLLHGFLPYWSILSICFLLSLAMASITYYFVEKPSSRLGKFLTRNKVVFGRAVSRK</sequence>
<feature type="domain" description="Acyltransferase 3" evidence="3">
    <location>
        <begin position="6"/>
        <end position="358"/>
    </location>
</feature>
<dbReference type="GeneID" id="93641455"/>
<dbReference type="GO" id="GO:0016747">
    <property type="term" value="F:acyltransferase activity, transferring groups other than amino-acyl groups"/>
    <property type="evidence" value="ECO:0007669"/>
    <property type="project" value="InterPro"/>
</dbReference>
<evidence type="ECO:0000313" key="5">
    <source>
        <dbReference type="Proteomes" id="UP000031829"/>
    </source>
</evidence>
<accession>A0A0B6AX65</accession>
<name>A0A0B6AX65_PRIM2</name>
<dbReference type="PANTHER" id="PTHR23028">
    <property type="entry name" value="ACETYLTRANSFERASE"/>
    <property type="match status" value="1"/>
</dbReference>
<keyword evidence="4" id="KW-0808">Transferase</keyword>
<comment type="subcellular location">
    <subcellularLocation>
        <location evidence="1">Membrane</location>
    </subcellularLocation>
</comment>
<dbReference type="Pfam" id="PF01757">
    <property type="entry name" value="Acyl_transf_3"/>
    <property type="match status" value="1"/>
</dbReference>
<protein>
    <submittedName>
        <fullName evidence="4">Acyltransferase family protein</fullName>
    </submittedName>
</protein>
<evidence type="ECO:0000259" key="3">
    <source>
        <dbReference type="Pfam" id="PF01757"/>
    </source>
</evidence>
<dbReference type="InterPro" id="IPR050879">
    <property type="entry name" value="Acyltransferase_3"/>
</dbReference>
<proteinExistence type="inferred from homology"/>